<organism evidence="2">
    <name type="scientific">Anguilla anguilla</name>
    <name type="common">European freshwater eel</name>
    <name type="synonym">Muraena anguilla</name>
    <dbReference type="NCBI Taxonomy" id="7936"/>
    <lineage>
        <taxon>Eukaryota</taxon>
        <taxon>Metazoa</taxon>
        <taxon>Chordata</taxon>
        <taxon>Craniata</taxon>
        <taxon>Vertebrata</taxon>
        <taxon>Euteleostomi</taxon>
        <taxon>Actinopterygii</taxon>
        <taxon>Neopterygii</taxon>
        <taxon>Teleostei</taxon>
        <taxon>Anguilliformes</taxon>
        <taxon>Anguillidae</taxon>
        <taxon>Anguilla</taxon>
    </lineage>
</organism>
<sequence length="36" mass="4248">MSRRKQRCLRRTRSNTFNRASVQRQAQKAEAPADTK</sequence>
<evidence type="ECO:0000256" key="1">
    <source>
        <dbReference type="SAM" id="MobiDB-lite"/>
    </source>
</evidence>
<feature type="region of interest" description="Disordered" evidence="1">
    <location>
        <begin position="1"/>
        <end position="36"/>
    </location>
</feature>
<evidence type="ECO:0000313" key="2">
    <source>
        <dbReference type="EMBL" id="JAH48513.1"/>
    </source>
</evidence>
<feature type="compositionally biased region" description="Polar residues" evidence="1">
    <location>
        <begin position="14"/>
        <end position="26"/>
    </location>
</feature>
<protein>
    <submittedName>
        <fullName evidence="2">Uncharacterized protein</fullName>
    </submittedName>
</protein>
<reference evidence="2" key="1">
    <citation type="submission" date="2014-11" db="EMBL/GenBank/DDBJ databases">
        <authorList>
            <person name="Amaro Gonzalez C."/>
        </authorList>
    </citation>
    <scope>NUCLEOTIDE SEQUENCE</scope>
</reference>
<dbReference type="AlphaFoldDB" id="A0A0E9T701"/>
<feature type="compositionally biased region" description="Basic residues" evidence="1">
    <location>
        <begin position="1"/>
        <end position="13"/>
    </location>
</feature>
<name>A0A0E9T701_ANGAN</name>
<dbReference type="EMBL" id="GBXM01060064">
    <property type="protein sequence ID" value="JAH48513.1"/>
    <property type="molecule type" value="Transcribed_RNA"/>
</dbReference>
<proteinExistence type="predicted"/>
<reference evidence="2" key="2">
    <citation type="journal article" date="2015" name="Fish Shellfish Immunol.">
        <title>Early steps in the European eel (Anguilla anguilla)-Vibrio vulnificus interaction in the gills: Role of the RtxA13 toxin.</title>
        <authorList>
            <person name="Callol A."/>
            <person name="Pajuelo D."/>
            <person name="Ebbesson L."/>
            <person name="Teles M."/>
            <person name="MacKenzie S."/>
            <person name="Amaro C."/>
        </authorList>
    </citation>
    <scope>NUCLEOTIDE SEQUENCE</scope>
</reference>
<accession>A0A0E9T701</accession>